<organism evidence="1 2">
    <name type="scientific">Acinetobacter pittii</name>
    <name type="common">Acinetobacter genomosp. 3</name>
    <dbReference type="NCBI Taxonomy" id="48296"/>
    <lineage>
        <taxon>Bacteria</taxon>
        <taxon>Pseudomonadati</taxon>
        <taxon>Pseudomonadota</taxon>
        <taxon>Gammaproteobacteria</taxon>
        <taxon>Moraxellales</taxon>
        <taxon>Moraxellaceae</taxon>
        <taxon>Acinetobacter</taxon>
        <taxon>Acinetobacter calcoaceticus/baumannii complex</taxon>
    </lineage>
</organism>
<dbReference type="RefSeq" id="WP_057073644.1">
    <property type="nucleotide sequence ID" value="NZ_LLCV01000052.1"/>
</dbReference>
<name>A0A3R9QI62_ACIPI</name>
<comment type="caution">
    <text evidence="1">The sequence shown here is derived from an EMBL/GenBank/DDBJ whole genome shotgun (WGS) entry which is preliminary data.</text>
</comment>
<evidence type="ECO:0000313" key="1">
    <source>
        <dbReference type="EMBL" id="RSO57870.1"/>
    </source>
</evidence>
<sequence length="186" mass="21545">MQIDNTVMNQYSQFQWLARGLTAQSLDFTKVGHSSGNDSINYQDRLGAIAKMKSQLAKSVTALIIFDGKSESDYEYIRNHLALLMLNEATKDKKREPEHIALYHLAWLMARMIIDFSFSPELEKNFTAQGRLYYAGIAASKMSVDVYRMTWKPYEKLMQMALEDALTEAEDTIREYRKNTYKELQS</sequence>
<protein>
    <submittedName>
        <fullName evidence="1">Uncharacterized protein</fullName>
    </submittedName>
</protein>
<reference evidence="1 2" key="1">
    <citation type="submission" date="2018-10" db="EMBL/GenBank/DDBJ databases">
        <title>GWAS and RNA-Seq identify cryptic mechanisms of antimicrobial resistance in Acinetobacter baumannii.</title>
        <authorList>
            <person name="Sahl J.W."/>
        </authorList>
    </citation>
    <scope>NUCLEOTIDE SEQUENCE [LARGE SCALE GENOMIC DNA]</scope>
    <source>
        <strain evidence="1 2">TG41884</strain>
    </source>
</reference>
<accession>A0A3R9QI62</accession>
<dbReference type="Proteomes" id="UP000271320">
    <property type="component" value="Unassembled WGS sequence"/>
</dbReference>
<evidence type="ECO:0000313" key="2">
    <source>
        <dbReference type="Proteomes" id="UP000271320"/>
    </source>
</evidence>
<dbReference type="EMBL" id="RFEW01000012">
    <property type="protein sequence ID" value="RSO57870.1"/>
    <property type="molecule type" value="Genomic_DNA"/>
</dbReference>
<dbReference type="AlphaFoldDB" id="A0A3R9QI62"/>
<gene>
    <name evidence="1" type="ORF">EA752_14725</name>
</gene>
<proteinExistence type="predicted"/>